<name>A0A8H5TP09_FUSCI</name>
<protein>
    <submittedName>
        <fullName evidence="2">Carboxylesterase</fullName>
    </submittedName>
</protein>
<gene>
    <name evidence="2" type="ORF">FCIRC_7686</name>
</gene>
<reference evidence="3" key="1">
    <citation type="journal article" date="2020" name="BMC Genomics">
        <title>Correction to: Identification and distribution of gene clusters required for synthesis of sphingolipid metabolism inhibitors in diverse species of the filamentous fungus Fusarium.</title>
        <authorList>
            <person name="Kim H.S."/>
            <person name="Lohmar J.M."/>
            <person name="Busman M."/>
            <person name="Brown D.W."/>
            <person name="Naumann T.A."/>
            <person name="Divon H.H."/>
            <person name="Lysoe E."/>
            <person name="Uhlig S."/>
            <person name="Proctor R.H."/>
        </authorList>
    </citation>
    <scope>NUCLEOTIDE SEQUENCE [LARGE SCALE GENOMIC DNA]</scope>
    <source>
        <strain evidence="3">NRRL 25331</strain>
    </source>
</reference>
<dbReference type="InterPro" id="IPR029058">
    <property type="entry name" value="AB_hydrolase_fold"/>
</dbReference>
<sequence length="274" mass="30887">MHGSPDLPTKPRQNIHWFDQTGAIIISVNYAKAPQYPYPHALLQAYKALRWSLTCSATLEGIYVNPSRVAIGELYRGPCSIFRDALPLDFKQVLQFMLYPSLELRLPYDLRLARSTINARNHSLPAWMARAMEQSYLPPRVCKDDIFVSPVAASGDLLRELDVPPAVLFTGSLDCLKEEGFRYAQHLVKSDKVHEFEGGTYGFSVKPQDGSKEAQVIFSFYVLLDLFREGKFLHVLTLTLNQVQILDPIQGIVVEATKGDLLFLVTDELIDVKS</sequence>
<accession>A0A8H5TP09</accession>
<dbReference type="EMBL" id="JAAQPE010000249">
    <property type="protein sequence ID" value="KAF5674621.1"/>
    <property type="molecule type" value="Genomic_DNA"/>
</dbReference>
<dbReference type="PANTHER" id="PTHR23025:SF3">
    <property type="entry name" value="HORMONE-SENSITIVE LIPASE"/>
    <property type="match status" value="1"/>
</dbReference>
<feature type="domain" description="Alpha/beta hydrolase fold-3" evidence="1">
    <location>
        <begin position="19"/>
        <end position="202"/>
    </location>
</feature>
<reference evidence="2 3" key="2">
    <citation type="submission" date="2020-05" db="EMBL/GenBank/DDBJ databases">
        <title>Identification and distribution of gene clusters putatively required for synthesis of sphingolipid metabolism inhibitors in phylogenetically diverse species of the filamentous fungus Fusarium.</title>
        <authorList>
            <person name="Kim H.-S."/>
            <person name="Busman M."/>
            <person name="Brown D.W."/>
            <person name="Divon H."/>
            <person name="Uhlig S."/>
            <person name="Proctor R.H."/>
        </authorList>
    </citation>
    <scope>NUCLEOTIDE SEQUENCE [LARGE SCALE GENOMIC DNA]</scope>
    <source>
        <strain evidence="2 3">NRRL 25331</strain>
    </source>
</reference>
<dbReference type="GO" id="GO:0004806">
    <property type="term" value="F:triacylglycerol lipase activity"/>
    <property type="evidence" value="ECO:0007669"/>
    <property type="project" value="TreeGrafter"/>
</dbReference>
<proteinExistence type="predicted"/>
<comment type="caution">
    <text evidence="2">The sequence shown here is derived from an EMBL/GenBank/DDBJ whole genome shotgun (WGS) entry which is preliminary data.</text>
</comment>
<dbReference type="Proteomes" id="UP000572754">
    <property type="component" value="Unassembled WGS sequence"/>
</dbReference>
<dbReference type="InterPro" id="IPR013094">
    <property type="entry name" value="AB_hydrolase_3"/>
</dbReference>
<evidence type="ECO:0000259" key="1">
    <source>
        <dbReference type="Pfam" id="PF07859"/>
    </source>
</evidence>
<organism evidence="2 3">
    <name type="scientific">Fusarium circinatum</name>
    <name type="common">Pitch canker fungus</name>
    <name type="synonym">Gibberella circinata</name>
    <dbReference type="NCBI Taxonomy" id="48490"/>
    <lineage>
        <taxon>Eukaryota</taxon>
        <taxon>Fungi</taxon>
        <taxon>Dikarya</taxon>
        <taxon>Ascomycota</taxon>
        <taxon>Pezizomycotina</taxon>
        <taxon>Sordariomycetes</taxon>
        <taxon>Hypocreomycetidae</taxon>
        <taxon>Hypocreales</taxon>
        <taxon>Nectriaceae</taxon>
        <taxon>Fusarium</taxon>
        <taxon>Fusarium fujikuroi species complex</taxon>
    </lineage>
</organism>
<dbReference type="GO" id="GO:0005829">
    <property type="term" value="C:cytosol"/>
    <property type="evidence" value="ECO:0007669"/>
    <property type="project" value="TreeGrafter"/>
</dbReference>
<dbReference type="GO" id="GO:0019433">
    <property type="term" value="P:triglyceride catabolic process"/>
    <property type="evidence" value="ECO:0007669"/>
    <property type="project" value="TreeGrafter"/>
</dbReference>
<evidence type="ECO:0000313" key="2">
    <source>
        <dbReference type="EMBL" id="KAF5674621.1"/>
    </source>
</evidence>
<dbReference type="SUPFAM" id="SSF53474">
    <property type="entry name" value="alpha/beta-Hydrolases"/>
    <property type="match status" value="1"/>
</dbReference>
<dbReference type="GO" id="GO:0004771">
    <property type="term" value="F:sterol ester esterase activity"/>
    <property type="evidence" value="ECO:0007669"/>
    <property type="project" value="TreeGrafter"/>
</dbReference>
<dbReference type="Pfam" id="PF07859">
    <property type="entry name" value="Abhydrolase_3"/>
    <property type="match status" value="1"/>
</dbReference>
<dbReference type="PANTHER" id="PTHR23025">
    <property type="entry name" value="TRIACYLGLYCEROL LIPASE"/>
    <property type="match status" value="1"/>
</dbReference>
<keyword evidence="3" id="KW-1185">Reference proteome</keyword>
<evidence type="ECO:0000313" key="3">
    <source>
        <dbReference type="Proteomes" id="UP000572754"/>
    </source>
</evidence>
<dbReference type="AlphaFoldDB" id="A0A8H5TP09"/>
<dbReference type="Gene3D" id="3.40.50.1820">
    <property type="entry name" value="alpha/beta hydrolase"/>
    <property type="match status" value="2"/>
</dbReference>